<dbReference type="EMBL" id="CM035424">
    <property type="protein sequence ID" value="KAH7353010.1"/>
    <property type="molecule type" value="Genomic_DNA"/>
</dbReference>
<gene>
    <name evidence="2" type="ORF">KP509_19G074800</name>
</gene>
<dbReference type="OrthoDB" id="1713704at2759"/>
<dbReference type="InterPro" id="IPR012337">
    <property type="entry name" value="RNaseH-like_sf"/>
</dbReference>
<dbReference type="AlphaFoldDB" id="A0A8T2SLR4"/>
<accession>A0A8T2SLR4</accession>
<dbReference type="InterPro" id="IPR036397">
    <property type="entry name" value="RNaseH_sf"/>
</dbReference>
<protein>
    <recommendedName>
        <fullName evidence="1">Integrase catalytic domain-containing protein</fullName>
    </recommendedName>
</protein>
<organism evidence="2 3">
    <name type="scientific">Ceratopteris richardii</name>
    <name type="common">Triangle waterfern</name>
    <dbReference type="NCBI Taxonomy" id="49495"/>
    <lineage>
        <taxon>Eukaryota</taxon>
        <taxon>Viridiplantae</taxon>
        <taxon>Streptophyta</taxon>
        <taxon>Embryophyta</taxon>
        <taxon>Tracheophyta</taxon>
        <taxon>Polypodiopsida</taxon>
        <taxon>Polypodiidae</taxon>
        <taxon>Polypodiales</taxon>
        <taxon>Pteridineae</taxon>
        <taxon>Pteridaceae</taxon>
        <taxon>Parkerioideae</taxon>
        <taxon>Ceratopteris</taxon>
    </lineage>
</organism>
<evidence type="ECO:0000313" key="2">
    <source>
        <dbReference type="EMBL" id="KAH7353010.1"/>
    </source>
</evidence>
<dbReference type="InterPro" id="IPR052160">
    <property type="entry name" value="Gypsy_RT_Integrase-like"/>
</dbReference>
<reference evidence="2" key="1">
    <citation type="submission" date="2021-08" db="EMBL/GenBank/DDBJ databases">
        <title>WGS assembly of Ceratopteris richardii.</title>
        <authorList>
            <person name="Marchant D.B."/>
            <person name="Chen G."/>
            <person name="Jenkins J."/>
            <person name="Shu S."/>
            <person name="Leebens-Mack J."/>
            <person name="Grimwood J."/>
            <person name="Schmutz J."/>
            <person name="Soltis P."/>
            <person name="Soltis D."/>
            <person name="Chen Z.-H."/>
        </authorList>
    </citation>
    <scope>NUCLEOTIDE SEQUENCE</scope>
    <source>
        <strain evidence="2">Whitten #5841</strain>
        <tissue evidence="2">Leaf</tissue>
    </source>
</reference>
<dbReference type="GO" id="GO:0003676">
    <property type="term" value="F:nucleic acid binding"/>
    <property type="evidence" value="ECO:0007669"/>
    <property type="project" value="InterPro"/>
</dbReference>
<dbReference type="PANTHER" id="PTHR47266">
    <property type="entry name" value="ENDONUCLEASE-RELATED"/>
    <property type="match status" value="1"/>
</dbReference>
<dbReference type="InterPro" id="IPR001584">
    <property type="entry name" value="Integrase_cat-core"/>
</dbReference>
<evidence type="ECO:0000259" key="1">
    <source>
        <dbReference type="PROSITE" id="PS50994"/>
    </source>
</evidence>
<name>A0A8T2SLR4_CERRI</name>
<keyword evidence="3" id="KW-1185">Reference proteome</keyword>
<evidence type="ECO:0000313" key="3">
    <source>
        <dbReference type="Proteomes" id="UP000825935"/>
    </source>
</evidence>
<proteinExistence type="predicted"/>
<dbReference type="Gene3D" id="3.30.420.10">
    <property type="entry name" value="Ribonuclease H-like superfamily/Ribonuclease H"/>
    <property type="match status" value="1"/>
</dbReference>
<dbReference type="OMA" id="FICCGFG"/>
<dbReference type="SUPFAM" id="SSF53098">
    <property type="entry name" value="Ribonuclease H-like"/>
    <property type="match status" value="1"/>
</dbReference>
<feature type="domain" description="Integrase catalytic" evidence="1">
    <location>
        <begin position="9"/>
        <end position="129"/>
    </location>
</feature>
<dbReference type="GO" id="GO:0015074">
    <property type="term" value="P:DNA integration"/>
    <property type="evidence" value="ECO:0007669"/>
    <property type="project" value="InterPro"/>
</dbReference>
<dbReference type="PROSITE" id="PS50994">
    <property type="entry name" value="INTEGRASE"/>
    <property type="match status" value="1"/>
</dbReference>
<sequence>MYEPRTPVISYGPFEKWGIDAIGPLARISSGKEYIIVAADYMTRWAEAASTKMTTAQDIGKFIYDFICCGFGIPLEIVSHHGPESEEEVIQKRLIDLQHLSMKRELAVEHYINQAKKRREEFNKQLKDKGLTEGTLVLRYDNRFDKRHDTKFQPRWEGPFLIKTKFKNGSYQLMDMLGKLHKTKVNGWRLQKYWQRIEESNEQ</sequence>
<dbReference type="Proteomes" id="UP000825935">
    <property type="component" value="Chromosome 19"/>
</dbReference>
<comment type="caution">
    <text evidence="2">The sequence shown here is derived from an EMBL/GenBank/DDBJ whole genome shotgun (WGS) entry which is preliminary data.</text>
</comment>